<dbReference type="Proteomes" id="UP000019102">
    <property type="component" value="Unassembled WGS sequence"/>
</dbReference>
<dbReference type="STRING" id="1298598.JCM21714_1392"/>
<evidence type="ECO:0000313" key="6">
    <source>
        <dbReference type="Proteomes" id="UP000019102"/>
    </source>
</evidence>
<accession>W4VHV2</accession>
<evidence type="ECO:0000256" key="4">
    <source>
        <dbReference type="SAM" id="Phobius"/>
    </source>
</evidence>
<dbReference type="EMBL" id="BAVS01000004">
    <property type="protein sequence ID" value="GAE92398.1"/>
    <property type="molecule type" value="Genomic_DNA"/>
</dbReference>
<dbReference type="PANTHER" id="PTHR22550">
    <property type="entry name" value="SPORE GERMINATION PROTEIN"/>
    <property type="match status" value="1"/>
</dbReference>
<organism evidence="5 6">
    <name type="scientific">Gracilibacillus boraciitolerans JCM 21714</name>
    <dbReference type="NCBI Taxonomy" id="1298598"/>
    <lineage>
        <taxon>Bacteria</taxon>
        <taxon>Bacillati</taxon>
        <taxon>Bacillota</taxon>
        <taxon>Bacilli</taxon>
        <taxon>Bacillales</taxon>
        <taxon>Bacillaceae</taxon>
        <taxon>Gracilibacillus</taxon>
    </lineage>
</organism>
<evidence type="ECO:0000256" key="1">
    <source>
        <dbReference type="ARBA" id="ARBA00004141"/>
    </source>
</evidence>
<dbReference type="Pfam" id="PF03323">
    <property type="entry name" value="GerA"/>
    <property type="match status" value="1"/>
</dbReference>
<keyword evidence="6" id="KW-1185">Reference proteome</keyword>
<evidence type="ECO:0000256" key="2">
    <source>
        <dbReference type="ARBA" id="ARBA00005278"/>
    </source>
</evidence>
<evidence type="ECO:0000313" key="5">
    <source>
        <dbReference type="EMBL" id="GAE92398.1"/>
    </source>
</evidence>
<dbReference type="GO" id="GO:0016020">
    <property type="term" value="C:membrane"/>
    <property type="evidence" value="ECO:0007669"/>
    <property type="project" value="UniProtKB-SubCell"/>
</dbReference>
<comment type="caution">
    <text evidence="5">The sequence shown here is derived from an EMBL/GenBank/DDBJ whole genome shotgun (WGS) entry which is preliminary data.</text>
</comment>
<dbReference type="InterPro" id="IPR050768">
    <property type="entry name" value="UPF0353/GerABKA_families"/>
</dbReference>
<dbReference type="AlphaFoldDB" id="W4VHV2"/>
<protein>
    <submittedName>
        <fullName evidence="5">Spore germination protein GerKA</fullName>
    </submittedName>
</protein>
<keyword evidence="3 4" id="KW-0472">Membrane</keyword>
<comment type="similarity">
    <text evidence="2">Belongs to the GerABKA family.</text>
</comment>
<dbReference type="eggNOG" id="COG0697">
    <property type="taxonomic scope" value="Bacteria"/>
</dbReference>
<dbReference type="GO" id="GO:0009847">
    <property type="term" value="P:spore germination"/>
    <property type="evidence" value="ECO:0007669"/>
    <property type="project" value="InterPro"/>
</dbReference>
<feature type="transmembrane region" description="Helical" evidence="4">
    <location>
        <begin position="180"/>
        <end position="202"/>
    </location>
</feature>
<evidence type="ECO:0000256" key="3">
    <source>
        <dbReference type="ARBA" id="ARBA00023136"/>
    </source>
</evidence>
<reference evidence="5 6" key="1">
    <citation type="journal article" date="2014" name="Genome Announc.">
        <title>Draft Genome Sequence of the Boron-Tolerant and Moderately Halotolerant Bacterium Gracilibacillus boraciitolerans JCM 21714T.</title>
        <authorList>
            <person name="Ahmed I."/>
            <person name="Oshima K."/>
            <person name="Suda W."/>
            <person name="Kitamura K."/>
            <person name="Iida T."/>
            <person name="Ohmori Y."/>
            <person name="Fujiwara T."/>
            <person name="Hattori M."/>
            <person name="Ohkuma M."/>
        </authorList>
    </citation>
    <scope>NUCLEOTIDE SEQUENCE [LARGE SCALE GENOMIC DNA]</scope>
    <source>
        <strain evidence="5 6">JCM 21714</strain>
    </source>
</reference>
<dbReference type="InterPro" id="IPR004995">
    <property type="entry name" value="Spore_Ger"/>
</dbReference>
<gene>
    <name evidence="5" type="ORF">JCM21714_1392</name>
</gene>
<proteinExistence type="inferred from homology"/>
<keyword evidence="4" id="KW-0812">Transmembrane</keyword>
<dbReference type="PANTHER" id="PTHR22550:SF5">
    <property type="entry name" value="LEUCINE ZIPPER PROTEIN 4"/>
    <property type="match status" value="1"/>
</dbReference>
<sequence>MNGINKVFVIETQGWEKRKIQEPVTESVIRGPREGFVEDLRTNIVLIRRYLQDPNLRLKTFQIGRRSRKDLVVAYIDDIIHPDILKEVIRRIDSIDMDDAPESGGFIEQWIEDSFLSPFPQILNTERPDKASAALLQGKVVIMLDGTPPFGLIAPTTFGNTLQSPEDYYERWTIGTLLRVLRYIAAFIAIFLPSLYIALVSYHPGMIPSDLAFSIAASREGVPFPPIC</sequence>
<keyword evidence="4" id="KW-1133">Transmembrane helix</keyword>
<comment type="subcellular location">
    <subcellularLocation>
        <location evidence="1">Membrane</location>
        <topology evidence="1">Multi-pass membrane protein</topology>
    </subcellularLocation>
</comment>
<name>W4VHV2_9BACI</name>